<evidence type="ECO:0000313" key="2">
    <source>
        <dbReference type="EnsemblMetazoa" id="GAUT048501-PA"/>
    </source>
</evidence>
<accession>A0A1A9VUY1</accession>
<dbReference type="AlphaFoldDB" id="A0A1A9VUY1"/>
<proteinExistence type="predicted"/>
<dbReference type="EnsemblMetazoa" id="GAUT048501-RA">
    <property type="protein sequence ID" value="GAUT048501-PA"/>
    <property type="gene ID" value="GAUT048501"/>
</dbReference>
<name>A0A1A9VUY1_GLOAU</name>
<keyword evidence="1" id="KW-1133">Transmembrane helix</keyword>
<protein>
    <recommendedName>
        <fullName evidence="4">Protein grindelwald</fullName>
    </recommendedName>
</protein>
<evidence type="ECO:0000256" key="1">
    <source>
        <dbReference type="SAM" id="Phobius"/>
    </source>
</evidence>
<evidence type="ECO:0000313" key="3">
    <source>
        <dbReference type="Proteomes" id="UP000078200"/>
    </source>
</evidence>
<keyword evidence="1" id="KW-0472">Membrane</keyword>
<evidence type="ECO:0008006" key="4">
    <source>
        <dbReference type="Google" id="ProtNLM"/>
    </source>
</evidence>
<keyword evidence="1" id="KW-0812">Transmembrane</keyword>
<dbReference type="VEuPathDB" id="VectorBase:GAUT048501"/>
<organism evidence="2 3">
    <name type="scientific">Glossina austeni</name>
    <name type="common">Savannah tsetse fly</name>
    <dbReference type="NCBI Taxonomy" id="7395"/>
    <lineage>
        <taxon>Eukaryota</taxon>
        <taxon>Metazoa</taxon>
        <taxon>Ecdysozoa</taxon>
        <taxon>Arthropoda</taxon>
        <taxon>Hexapoda</taxon>
        <taxon>Insecta</taxon>
        <taxon>Pterygota</taxon>
        <taxon>Neoptera</taxon>
        <taxon>Endopterygota</taxon>
        <taxon>Diptera</taxon>
        <taxon>Brachycera</taxon>
        <taxon>Muscomorpha</taxon>
        <taxon>Hippoboscoidea</taxon>
        <taxon>Glossinidae</taxon>
        <taxon>Glossina</taxon>
    </lineage>
</organism>
<feature type="transmembrane region" description="Helical" evidence="1">
    <location>
        <begin position="101"/>
        <end position="120"/>
    </location>
</feature>
<reference evidence="2" key="1">
    <citation type="submission" date="2020-05" db="UniProtKB">
        <authorList>
            <consortium name="EnsemblMetazoa"/>
        </authorList>
    </citation>
    <scope>IDENTIFICATION</scope>
    <source>
        <strain evidence="2">TTRI</strain>
    </source>
</reference>
<sequence>MFRINFHKCFFGSLLCYQLNESATRALALILKGRECFGKTCHPFEEFCSTFAESCMQCSQICNETTPDYQADLCVKECFNYNVLQLEPLKPDIQRIQIQQHVILILLILLFILCGVRYLWKCLLWIKHKHCVPRLVKKLRSRKSELTATQNGKDLGGTTIQNMCAIQNEVDRAPSQIFSVTAAEGSVLTMTTPISSRYPAENTTPTTEYTYDNQALAVTPVSEKPTSSGVI</sequence>
<dbReference type="Proteomes" id="UP000078200">
    <property type="component" value="Unassembled WGS sequence"/>
</dbReference>
<keyword evidence="3" id="KW-1185">Reference proteome</keyword>